<gene>
    <name evidence="3" type="ORF">CF651_09015</name>
</gene>
<organism evidence="3 4">
    <name type="scientific">Paenibacillus rigui</name>
    <dbReference type="NCBI Taxonomy" id="554312"/>
    <lineage>
        <taxon>Bacteria</taxon>
        <taxon>Bacillati</taxon>
        <taxon>Bacillota</taxon>
        <taxon>Bacilli</taxon>
        <taxon>Bacillales</taxon>
        <taxon>Paenibacillaceae</taxon>
        <taxon>Paenibacillus</taxon>
    </lineage>
</organism>
<dbReference type="Proteomes" id="UP000215509">
    <property type="component" value="Unassembled WGS sequence"/>
</dbReference>
<dbReference type="SMART" id="SM00915">
    <property type="entry name" value="Jacalin"/>
    <property type="match status" value="1"/>
</dbReference>
<name>A0A229UTC7_9BACL</name>
<evidence type="ECO:0000256" key="1">
    <source>
        <dbReference type="SAM" id="SignalP"/>
    </source>
</evidence>
<dbReference type="InterPro" id="IPR001229">
    <property type="entry name" value="Jacalin-like_lectin_dom"/>
</dbReference>
<dbReference type="AlphaFoldDB" id="A0A229UTC7"/>
<dbReference type="Pfam" id="PF01419">
    <property type="entry name" value="Jacalin"/>
    <property type="match status" value="1"/>
</dbReference>
<dbReference type="SUPFAM" id="SSF51101">
    <property type="entry name" value="Mannose-binding lectins"/>
    <property type="match status" value="1"/>
</dbReference>
<dbReference type="SUPFAM" id="SSF56219">
    <property type="entry name" value="DNase I-like"/>
    <property type="match status" value="1"/>
</dbReference>
<dbReference type="GO" id="GO:0004767">
    <property type="term" value="F:sphingomyelin phosphodiesterase activity"/>
    <property type="evidence" value="ECO:0007669"/>
    <property type="project" value="InterPro"/>
</dbReference>
<evidence type="ECO:0000313" key="3">
    <source>
        <dbReference type="EMBL" id="OXM86583.1"/>
    </source>
</evidence>
<keyword evidence="1" id="KW-0732">Signal</keyword>
<dbReference type="PANTHER" id="PTHR16320:SF1">
    <property type="entry name" value="SPHINGOMYELINASE DDB_G0288017"/>
    <property type="match status" value="1"/>
</dbReference>
<dbReference type="Gene3D" id="3.60.10.10">
    <property type="entry name" value="Endonuclease/exonuclease/phosphatase"/>
    <property type="match status" value="1"/>
</dbReference>
<dbReference type="GO" id="GO:0016791">
    <property type="term" value="F:phosphatase activity"/>
    <property type="evidence" value="ECO:0007669"/>
    <property type="project" value="InterPro"/>
</dbReference>
<feature type="signal peptide" evidence="1">
    <location>
        <begin position="1"/>
        <end position="22"/>
    </location>
</feature>
<comment type="caution">
    <text evidence="3">The sequence shown here is derived from an EMBL/GenBank/DDBJ whole genome shotgun (WGS) entry which is preliminary data.</text>
</comment>
<evidence type="ECO:0000313" key="4">
    <source>
        <dbReference type="Proteomes" id="UP000215509"/>
    </source>
</evidence>
<dbReference type="InterPro" id="IPR036691">
    <property type="entry name" value="Endo/exonu/phosph_ase_sf"/>
</dbReference>
<dbReference type="PANTHER" id="PTHR16320">
    <property type="entry name" value="SPHINGOMYELINASE FAMILY MEMBER"/>
    <property type="match status" value="1"/>
</dbReference>
<dbReference type="GO" id="GO:0005737">
    <property type="term" value="C:cytoplasm"/>
    <property type="evidence" value="ECO:0007669"/>
    <property type="project" value="TreeGrafter"/>
</dbReference>
<sequence>MNRFKKLSCSLALLLSIGSLFGSVSIAETTTPKSFSVLTINVAGLPELLSSGDPATNSQKISPLLNDYDIVNVQEDFNYHSDIIKYVTLPYLTTTSGVAGVGSGLNRMSRFPFTDFIRIKWNKSYGVFDSGSDQLTPKGFDVGRFQLEPGVNVDVYNLHADADTDSGSMEARRDNIRQLKSYIQTYSDGNAVIVMGDTNCRYTRSGDVMEELLAEDNLKDAWVELVRGGSIPADGDALMDTSNRNGPNFEVVDKILYRSNEIVQLQATAYKLEDTKFTDSSGNQLSDHYPVSAKFQYTVSSSVSVSSPFGGSGGLAFNQLAHLPLQSKITKVELSSGSRVDGFRLTFGDGTVLTVGGVSTNGYSALQLAGDEYISQVTAHKGAKNGDDRIFYLQFKTNKGNILSGGTQTSSTATFTAPVGSYIAGFFGKAETELDRIGAIYKKLAS</sequence>
<dbReference type="Pfam" id="PF22669">
    <property type="entry name" value="Exo_endo_phos2"/>
    <property type="match status" value="1"/>
</dbReference>
<feature type="chain" id="PRO_5039245739" description="Jacalin-type lectin domain-containing protein" evidence="1">
    <location>
        <begin position="23"/>
        <end position="446"/>
    </location>
</feature>
<keyword evidence="4" id="KW-1185">Reference proteome</keyword>
<dbReference type="EMBL" id="NMQW01000013">
    <property type="protein sequence ID" value="OXM86583.1"/>
    <property type="molecule type" value="Genomic_DNA"/>
</dbReference>
<dbReference type="InterPro" id="IPR036404">
    <property type="entry name" value="Jacalin-like_lectin_dom_sf"/>
</dbReference>
<accession>A0A229UTC7</accession>
<proteinExistence type="predicted"/>
<evidence type="ECO:0000259" key="2">
    <source>
        <dbReference type="PROSITE" id="PS51752"/>
    </source>
</evidence>
<dbReference type="Gene3D" id="2.100.10.30">
    <property type="entry name" value="Jacalin-like lectin domain"/>
    <property type="match status" value="1"/>
</dbReference>
<dbReference type="InterPro" id="IPR000300">
    <property type="entry name" value="IPPc"/>
</dbReference>
<feature type="domain" description="Jacalin-type lectin" evidence="2">
    <location>
        <begin position="303"/>
        <end position="443"/>
    </location>
</feature>
<protein>
    <recommendedName>
        <fullName evidence="2">Jacalin-type lectin domain-containing protein</fullName>
    </recommendedName>
</protein>
<dbReference type="GO" id="GO:0046856">
    <property type="term" value="P:phosphatidylinositol dephosphorylation"/>
    <property type="evidence" value="ECO:0007669"/>
    <property type="project" value="InterPro"/>
</dbReference>
<dbReference type="PROSITE" id="PS51752">
    <property type="entry name" value="JACALIN_LECTIN"/>
    <property type="match status" value="1"/>
</dbReference>
<reference evidence="3 4" key="1">
    <citation type="submission" date="2017-07" db="EMBL/GenBank/DDBJ databases">
        <title>Genome sequencing and assembly of Paenibacillus rigui.</title>
        <authorList>
            <person name="Mayilraj S."/>
        </authorList>
    </citation>
    <scope>NUCLEOTIDE SEQUENCE [LARGE SCALE GENOMIC DNA]</scope>
    <source>
        <strain evidence="3 4">JCM 16352</strain>
    </source>
</reference>
<dbReference type="RefSeq" id="WP_094014530.1">
    <property type="nucleotide sequence ID" value="NZ_NMQW01000013.1"/>
</dbReference>
<dbReference type="InterPro" id="IPR038772">
    <property type="entry name" value="Sph/SMPD2-like"/>
</dbReference>
<dbReference type="OrthoDB" id="7316663at2"/>